<comment type="caution">
    <text evidence="1">The sequence shown here is derived from an EMBL/GenBank/DDBJ whole genome shotgun (WGS) entry which is preliminary data.</text>
</comment>
<proteinExistence type="predicted"/>
<evidence type="ECO:0000313" key="2">
    <source>
        <dbReference type="Proteomes" id="UP000274046"/>
    </source>
</evidence>
<dbReference type="AlphaFoldDB" id="A0A3N0C2G6"/>
<evidence type="ECO:0000313" key="1">
    <source>
        <dbReference type="EMBL" id="RNL56035.1"/>
    </source>
</evidence>
<keyword evidence="2" id="KW-1185">Reference proteome</keyword>
<accession>A0A3N0C2G6</accession>
<sequence>MQPFEKDKPENHSFDLARIYLHTRFVVLNWIATRYLLIELSKQLTLWPYQPLFHFIGCIFKHSKK</sequence>
<dbReference type="Proteomes" id="UP000274046">
    <property type="component" value="Unassembled WGS sequence"/>
</dbReference>
<reference evidence="1 2" key="1">
    <citation type="submission" date="2018-10" db="EMBL/GenBank/DDBJ databases">
        <title>Genome sequencing of Pedobacter jejuensis TNB23.</title>
        <authorList>
            <person name="Cho Y.-J."/>
            <person name="Cho A."/>
            <person name="Kim O.-S."/>
        </authorList>
    </citation>
    <scope>NUCLEOTIDE SEQUENCE [LARGE SCALE GENOMIC DNA]</scope>
    <source>
        <strain evidence="1 2">TNB23</strain>
    </source>
</reference>
<protein>
    <submittedName>
        <fullName evidence="1">Uncharacterized protein</fullName>
    </submittedName>
</protein>
<gene>
    <name evidence="1" type="ORF">D7004_02050</name>
</gene>
<organism evidence="1 2">
    <name type="scientific">Pedobacter jejuensis</name>
    <dbReference type="NCBI Taxonomy" id="1268550"/>
    <lineage>
        <taxon>Bacteria</taxon>
        <taxon>Pseudomonadati</taxon>
        <taxon>Bacteroidota</taxon>
        <taxon>Sphingobacteriia</taxon>
        <taxon>Sphingobacteriales</taxon>
        <taxon>Sphingobacteriaceae</taxon>
        <taxon>Pedobacter</taxon>
    </lineage>
</organism>
<dbReference type="EMBL" id="RBEE01000003">
    <property type="protein sequence ID" value="RNL56035.1"/>
    <property type="molecule type" value="Genomic_DNA"/>
</dbReference>
<name>A0A3N0C2G6_9SPHI</name>